<name>A0A315VFT7_GAMAF</name>
<gene>
    <name evidence="1" type="ORF">CCH79_00021139</name>
</gene>
<comment type="caution">
    <text evidence="1">The sequence shown here is derived from an EMBL/GenBank/DDBJ whole genome shotgun (WGS) entry which is preliminary data.</text>
</comment>
<evidence type="ECO:0000313" key="2">
    <source>
        <dbReference type="Proteomes" id="UP000250572"/>
    </source>
</evidence>
<dbReference type="EMBL" id="NHOQ01001815">
    <property type="protein sequence ID" value="PWA22124.1"/>
    <property type="molecule type" value="Genomic_DNA"/>
</dbReference>
<proteinExistence type="predicted"/>
<sequence>EKQIYGFTVYCVTQGTDFALQIKFSAQLFKGSFQGNNLMNQIRKKEKYFFFSAEKTFVVVDDKVDFAGFKLKPNDQRSQKFGPLPGSGEACLIGHPGGSVKKIDPTCIIELEKREERLSWII</sequence>
<accession>A0A315VFT7</accession>
<protein>
    <submittedName>
        <fullName evidence="1">Uncharacterized protein</fullName>
    </submittedName>
</protein>
<dbReference type="Proteomes" id="UP000250572">
    <property type="component" value="Unassembled WGS sequence"/>
</dbReference>
<feature type="non-terminal residue" evidence="1">
    <location>
        <position position="1"/>
    </location>
</feature>
<reference evidence="1 2" key="1">
    <citation type="journal article" date="2018" name="G3 (Bethesda)">
        <title>A High-Quality Reference Genome for the Invasive Mosquitofish Gambusia affinis Using a Chicago Library.</title>
        <authorList>
            <person name="Hoffberg S.L."/>
            <person name="Troendle N.J."/>
            <person name="Glenn T.C."/>
            <person name="Mahmud O."/>
            <person name="Louha S."/>
            <person name="Chalopin D."/>
            <person name="Bennetzen J.L."/>
            <person name="Mauricio R."/>
        </authorList>
    </citation>
    <scope>NUCLEOTIDE SEQUENCE [LARGE SCALE GENOMIC DNA]</scope>
    <source>
        <strain evidence="1">NE01/NJP1002.9</strain>
        <tissue evidence="1">Muscle</tissue>
    </source>
</reference>
<dbReference type="AlphaFoldDB" id="A0A315VFT7"/>
<evidence type="ECO:0000313" key="1">
    <source>
        <dbReference type="EMBL" id="PWA22124.1"/>
    </source>
</evidence>
<organism evidence="1 2">
    <name type="scientific">Gambusia affinis</name>
    <name type="common">Western mosquitofish</name>
    <name type="synonym">Heterandria affinis</name>
    <dbReference type="NCBI Taxonomy" id="33528"/>
    <lineage>
        <taxon>Eukaryota</taxon>
        <taxon>Metazoa</taxon>
        <taxon>Chordata</taxon>
        <taxon>Craniata</taxon>
        <taxon>Vertebrata</taxon>
        <taxon>Euteleostomi</taxon>
        <taxon>Actinopterygii</taxon>
        <taxon>Neopterygii</taxon>
        <taxon>Teleostei</taxon>
        <taxon>Neoteleostei</taxon>
        <taxon>Acanthomorphata</taxon>
        <taxon>Ovalentaria</taxon>
        <taxon>Atherinomorphae</taxon>
        <taxon>Cyprinodontiformes</taxon>
        <taxon>Poeciliidae</taxon>
        <taxon>Poeciliinae</taxon>
        <taxon>Gambusia</taxon>
    </lineage>
</organism>
<keyword evidence="2" id="KW-1185">Reference proteome</keyword>